<dbReference type="AlphaFoldDB" id="A0A212IZT3"/>
<evidence type="ECO:0000256" key="7">
    <source>
        <dbReference type="ARBA" id="ARBA00023172"/>
    </source>
</evidence>
<feature type="active site" evidence="9">
    <location>
        <position position="284"/>
    </location>
</feature>
<dbReference type="GO" id="GO:0005737">
    <property type="term" value="C:cytoplasm"/>
    <property type="evidence" value="ECO:0007669"/>
    <property type="project" value="UniProtKB-SubCell"/>
</dbReference>
<evidence type="ECO:0000259" key="12">
    <source>
        <dbReference type="PROSITE" id="PS51900"/>
    </source>
</evidence>
<dbReference type="InterPro" id="IPR044068">
    <property type="entry name" value="CB"/>
</dbReference>
<dbReference type="InterPro" id="IPR023009">
    <property type="entry name" value="Tyrosine_recombinase_XerC/XerD"/>
</dbReference>
<dbReference type="GO" id="GO:0006313">
    <property type="term" value="P:DNA transposition"/>
    <property type="evidence" value="ECO:0007669"/>
    <property type="project" value="UniProtKB-UniRule"/>
</dbReference>
<feature type="active site" evidence="9">
    <location>
        <position position="281"/>
    </location>
</feature>
<feature type="region of interest" description="Disordered" evidence="10">
    <location>
        <begin position="1"/>
        <end position="22"/>
    </location>
</feature>
<evidence type="ECO:0000256" key="3">
    <source>
        <dbReference type="ARBA" id="ARBA00022618"/>
    </source>
</evidence>
<dbReference type="PANTHER" id="PTHR30349:SF81">
    <property type="entry name" value="TYROSINE RECOMBINASE XERC"/>
    <property type="match status" value="1"/>
</dbReference>
<evidence type="ECO:0000256" key="10">
    <source>
        <dbReference type="SAM" id="MobiDB-lite"/>
    </source>
</evidence>
<dbReference type="PANTHER" id="PTHR30349">
    <property type="entry name" value="PHAGE INTEGRASE-RELATED"/>
    <property type="match status" value="1"/>
</dbReference>
<accession>A0A212IZT3</accession>
<dbReference type="InterPro" id="IPR004107">
    <property type="entry name" value="Integrase_SAM-like_N"/>
</dbReference>
<keyword evidence="3 9" id="KW-0132">Cell division</keyword>
<evidence type="ECO:0000259" key="11">
    <source>
        <dbReference type="PROSITE" id="PS51898"/>
    </source>
</evidence>
<dbReference type="InterPro" id="IPR050090">
    <property type="entry name" value="Tyrosine_recombinase_XerCD"/>
</dbReference>
<evidence type="ECO:0000256" key="2">
    <source>
        <dbReference type="ARBA" id="ARBA00022490"/>
    </source>
</evidence>
<evidence type="ECO:0000256" key="1">
    <source>
        <dbReference type="ARBA" id="ARBA00004496"/>
    </source>
</evidence>
<evidence type="ECO:0000256" key="9">
    <source>
        <dbReference type="HAMAP-Rule" id="MF_01808"/>
    </source>
</evidence>
<dbReference type="EMBL" id="FLUQ01000001">
    <property type="protein sequence ID" value="SBV92691.1"/>
    <property type="molecule type" value="Genomic_DNA"/>
</dbReference>
<dbReference type="InterPro" id="IPR002104">
    <property type="entry name" value="Integrase_catalytic"/>
</dbReference>
<sequence length="339" mass="36388">MNAPRVRIRLRPPAAAHKQEGPGAAAETVAMFLAHLEMEKGYSAATVAAYGEDLRQFADFAAGQGLHLDTPSSVTGAHIRAFMAEMHRLGLSKTSMGRKLSSLRTFFRFCARLRLVAALPTDGIRNPKQEKRHPKVLNVDQTFALLDAAAAPEAGTAKRHALAARDLALAELLYGSGLRISEALSLNTAQIMVPGTPSARGNADACVRVLGKGGKERVVPLSGASVAALAAWLEERPSLAEAGEKALFVGSNGGRLNRRVAARAIEELCKKAGLPEAVSPHALRHSFATHLLENGADLRSLQELLGHSRLTTTQRYTHLDLARLTRVYDAAHPKSENKK</sequence>
<comment type="subunit">
    <text evidence="9">Forms a cyclic heterotetrameric complex composed of two molecules of XerC and two molecules of XerD.</text>
</comment>
<dbReference type="GO" id="GO:0051301">
    <property type="term" value="P:cell division"/>
    <property type="evidence" value="ECO:0007669"/>
    <property type="project" value="UniProtKB-KW"/>
</dbReference>
<feature type="active site" description="O-(3'-phospho-DNA)-tyrosine intermediate" evidence="9">
    <location>
        <position position="316"/>
    </location>
</feature>
<dbReference type="InterPro" id="IPR010998">
    <property type="entry name" value="Integrase_recombinase_N"/>
</dbReference>
<feature type="active site" evidence="9">
    <location>
        <position position="212"/>
    </location>
</feature>
<evidence type="ECO:0000256" key="4">
    <source>
        <dbReference type="ARBA" id="ARBA00022829"/>
    </source>
</evidence>
<gene>
    <name evidence="9 13" type="primary">xerC</name>
    <name evidence="13" type="ORF">KL86DPRO_10404</name>
</gene>
<keyword evidence="7 9" id="KW-0233">DNA recombination</keyword>
<evidence type="ECO:0000313" key="13">
    <source>
        <dbReference type="EMBL" id="SBV92691.1"/>
    </source>
</evidence>
<name>A0A212IZT3_9DELT</name>
<reference evidence="13" key="1">
    <citation type="submission" date="2016-04" db="EMBL/GenBank/DDBJ databases">
        <authorList>
            <person name="Evans L.H."/>
            <person name="Alamgir A."/>
            <person name="Owens N."/>
            <person name="Weber N.D."/>
            <person name="Virtaneva K."/>
            <person name="Barbian K."/>
            <person name="Babar A."/>
            <person name="Rosenke K."/>
        </authorList>
    </citation>
    <scope>NUCLEOTIDE SEQUENCE</scope>
    <source>
        <strain evidence="13">86</strain>
    </source>
</reference>
<dbReference type="Pfam" id="PF00589">
    <property type="entry name" value="Phage_integrase"/>
    <property type="match status" value="1"/>
</dbReference>
<comment type="subcellular location">
    <subcellularLocation>
        <location evidence="1 9">Cytoplasm</location>
    </subcellularLocation>
</comment>
<feature type="active site" evidence="9">
    <location>
        <position position="307"/>
    </location>
</feature>
<dbReference type="Pfam" id="PF02899">
    <property type="entry name" value="Phage_int_SAM_1"/>
    <property type="match status" value="1"/>
</dbReference>
<dbReference type="PROSITE" id="PS51898">
    <property type="entry name" value="TYR_RECOMBINASE"/>
    <property type="match status" value="1"/>
</dbReference>
<keyword evidence="2 9" id="KW-0963">Cytoplasm</keyword>
<dbReference type="GO" id="GO:0003677">
    <property type="term" value="F:DNA binding"/>
    <property type="evidence" value="ECO:0007669"/>
    <property type="project" value="UniProtKB-UniRule"/>
</dbReference>
<dbReference type="InterPro" id="IPR011010">
    <property type="entry name" value="DNA_brk_join_enz"/>
</dbReference>
<keyword evidence="8 9" id="KW-0131">Cell cycle</keyword>
<feature type="compositionally biased region" description="Basic residues" evidence="10">
    <location>
        <begin position="1"/>
        <end position="10"/>
    </location>
</feature>
<dbReference type="GO" id="GO:0007059">
    <property type="term" value="P:chromosome segregation"/>
    <property type="evidence" value="ECO:0007669"/>
    <property type="project" value="UniProtKB-UniRule"/>
</dbReference>
<keyword evidence="5 9" id="KW-0229">DNA integration</keyword>
<organism evidence="13">
    <name type="scientific">uncultured delta proteobacterium</name>
    <dbReference type="NCBI Taxonomy" id="34034"/>
    <lineage>
        <taxon>Bacteria</taxon>
        <taxon>Deltaproteobacteria</taxon>
        <taxon>environmental samples</taxon>
    </lineage>
</organism>
<feature type="domain" description="Tyr recombinase" evidence="11">
    <location>
        <begin position="132"/>
        <end position="329"/>
    </location>
</feature>
<keyword evidence="4 9" id="KW-0159">Chromosome partition</keyword>
<dbReference type="Gene3D" id="1.10.443.10">
    <property type="entry name" value="Intergrase catalytic core"/>
    <property type="match status" value="1"/>
</dbReference>
<dbReference type="HAMAP" id="MF_01808">
    <property type="entry name" value="Recomb_XerC_XerD"/>
    <property type="match status" value="1"/>
</dbReference>
<comment type="similarity">
    <text evidence="9">Belongs to the 'phage' integrase family. XerC subfamily.</text>
</comment>
<evidence type="ECO:0000256" key="8">
    <source>
        <dbReference type="ARBA" id="ARBA00023306"/>
    </source>
</evidence>
<dbReference type="GO" id="GO:0009037">
    <property type="term" value="F:tyrosine-based site-specific recombinase activity"/>
    <property type="evidence" value="ECO:0007669"/>
    <property type="project" value="UniProtKB-UniRule"/>
</dbReference>
<feature type="domain" description="Core-binding (CB)" evidence="12">
    <location>
        <begin position="23"/>
        <end position="111"/>
    </location>
</feature>
<comment type="function">
    <text evidence="9">Site-specific tyrosine recombinase, which acts by catalyzing the cutting and rejoining of the recombining DNA molecules. The XerC-XerD complex is essential to convert dimers of the bacterial chromosome into monomers to permit their segregation at cell division. It also contributes to the segregational stability of plasmids.</text>
</comment>
<feature type="active site" evidence="9">
    <location>
        <position position="179"/>
    </location>
</feature>
<evidence type="ECO:0000256" key="6">
    <source>
        <dbReference type="ARBA" id="ARBA00023125"/>
    </source>
</evidence>
<evidence type="ECO:0000256" key="5">
    <source>
        <dbReference type="ARBA" id="ARBA00022908"/>
    </source>
</evidence>
<protein>
    <recommendedName>
        <fullName evidence="9">Tyrosine recombinase XerC</fullName>
    </recommendedName>
</protein>
<keyword evidence="6 9" id="KW-0238">DNA-binding</keyword>
<dbReference type="SUPFAM" id="SSF56349">
    <property type="entry name" value="DNA breaking-rejoining enzymes"/>
    <property type="match status" value="1"/>
</dbReference>
<dbReference type="Gene3D" id="1.10.150.130">
    <property type="match status" value="1"/>
</dbReference>
<dbReference type="PROSITE" id="PS51900">
    <property type="entry name" value="CB"/>
    <property type="match status" value="1"/>
</dbReference>
<dbReference type="InterPro" id="IPR013762">
    <property type="entry name" value="Integrase-like_cat_sf"/>
</dbReference>
<proteinExistence type="inferred from homology"/>
<dbReference type="NCBIfam" id="NF001399">
    <property type="entry name" value="PRK00283.1"/>
    <property type="match status" value="1"/>
</dbReference>